<proteinExistence type="predicted"/>
<evidence type="ECO:0000313" key="2">
    <source>
        <dbReference type="Proteomes" id="UP001516400"/>
    </source>
</evidence>
<gene>
    <name evidence="1" type="ORF">HHI36_006935</name>
</gene>
<keyword evidence="2" id="KW-1185">Reference proteome</keyword>
<organism evidence="1 2">
    <name type="scientific">Cryptolaemus montrouzieri</name>
    <dbReference type="NCBI Taxonomy" id="559131"/>
    <lineage>
        <taxon>Eukaryota</taxon>
        <taxon>Metazoa</taxon>
        <taxon>Ecdysozoa</taxon>
        <taxon>Arthropoda</taxon>
        <taxon>Hexapoda</taxon>
        <taxon>Insecta</taxon>
        <taxon>Pterygota</taxon>
        <taxon>Neoptera</taxon>
        <taxon>Endopterygota</taxon>
        <taxon>Coleoptera</taxon>
        <taxon>Polyphaga</taxon>
        <taxon>Cucujiformia</taxon>
        <taxon>Coccinelloidea</taxon>
        <taxon>Coccinellidae</taxon>
        <taxon>Scymninae</taxon>
        <taxon>Scymnini</taxon>
        <taxon>Cryptolaemus</taxon>
    </lineage>
</organism>
<dbReference type="Proteomes" id="UP001516400">
    <property type="component" value="Unassembled WGS sequence"/>
</dbReference>
<comment type="caution">
    <text evidence="1">The sequence shown here is derived from an EMBL/GenBank/DDBJ whole genome shotgun (WGS) entry which is preliminary data.</text>
</comment>
<name>A0ABD2MNA8_9CUCU</name>
<dbReference type="AlphaFoldDB" id="A0ABD2MNA8"/>
<evidence type="ECO:0000313" key="1">
    <source>
        <dbReference type="EMBL" id="KAL3267803.1"/>
    </source>
</evidence>
<reference evidence="1 2" key="1">
    <citation type="journal article" date="2021" name="BMC Biol.">
        <title>Horizontally acquired antibacterial genes associated with adaptive radiation of ladybird beetles.</title>
        <authorList>
            <person name="Li H.S."/>
            <person name="Tang X.F."/>
            <person name="Huang Y.H."/>
            <person name="Xu Z.Y."/>
            <person name="Chen M.L."/>
            <person name="Du X.Y."/>
            <person name="Qiu B.Y."/>
            <person name="Chen P.T."/>
            <person name="Zhang W."/>
            <person name="Slipinski A."/>
            <person name="Escalona H.E."/>
            <person name="Waterhouse R.M."/>
            <person name="Zwick A."/>
            <person name="Pang H."/>
        </authorList>
    </citation>
    <scope>NUCLEOTIDE SEQUENCE [LARGE SCALE GENOMIC DNA]</scope>
    <source>
        <strain evidence="1">SYSU2018</strain>
    </source>
</reference>
<dbReference type="EMBL" id="JABFTP020000021">
    <property type="protein sequence ID" value="KAL3267803.1"/>
    <property type="molecule type" value="Genomic_DNA"/>
</dbReference>
<accession>A0ABD2MNA8</accession>
<sequence length="299" mass="33419">MLVEDCSYLTSKKCFDDHTNNKVAKIAMIQQDRPSFGSLEYESYILRFKDLDNLVVLQRDGITLILDEHFNTNFGNSTNKDPYAIDELKQPRVLLTYPGNARFTHCYCLGWGSSSKTYESLETLKLKFQLSRVHSTKLTDEGKSILIELEEDEPKVDDFGSPLICEVRQGPAVLGAAVIGIYKDGDSKFSTLHNSLSVYVSFSGTLGHLTRWAIGTNVSVSGKLEEWTLWPEKPSKDRPNGIEDSSDSKDGSIFTTIMTTTTTEATTTLKTDICIQNKEWYAEGAQIPKKNGNAKVFIA</sequence>
<protein>
    <submittedName>
        <fullName evidence="1">Uncharacterized protein</fullName>
    </submittedName>
</protein>